<evidence type="ECO:0000256" key="4">
    <source>
        <dbReference type="ARBA" id="ARBA00022801"/>
    </source>
</evidence>
<evidence type="ECO:0000259" key="9">
    <source>
        <dbReference type="PROSITE" id="PS51935"/>
    </source>
</evidence>
<name>W7D9V1_9LIST</name>
<dbReference type="GO" id="GO:0008234">
    <property type="term" value="F:cysteine-type peptidase activity"/>
    <property type="evidence" value="ECO:0007669"/>
    <property type="project" value="UniProtKB-KW"/>
</dbReference>
<evidence type="ECO:0000256" key="8">
    <source>
        <dbReference type="SAM" id="SignalP"/>
    </source>
</evidence>
<feature type="coiled-coil region" evidence="6">
    <location>
        <begin position="33"/>
        <end position="102"/>
    </location>
</feature>
<dbReference type="SUPFAM" id="SSF54001">
    <property type="entry name" value="Cysteine proteinases"/>
    <property type="match status" value="1"/>
</dbReference>
<feature type="signal peptide" evidence="8">
    <location>
        <begin position="1"/>
        <end position="27"/>
    </location>
</feature>
<dbReference type="PANTHER" id="PTHR47053">
    <property type="entry name" value="MUREIN DD-ENDOPEPTIDASE MEPH-RELATED"/>
    <property type="match status" value="1"/>
</dbReference>
<dbReference type="EMBL" id="AODL01000006">
    <property type="protein sequence ID" value="EUJ45840.1"/>
    <property type="molecule type" value="Genomic_DNA"/>
</dbReference>
<evidence type="ECO:0000256" key="3">
    <source>
        <dbReference type="ARBA" id="ARBA00022729"/>
    </source>
</evidence>
<dbReference type="Gene3D" id="3.90.1720.10">
    <property type="entry name" value="endopeptidase domain like (from Nostoc punctiforme)"/>
    <property type="match status" value="1"/>
</dbReference>
<feature type="domain" description="NlpC/P60" evidence="9">
    <location>
        <begin position="319"/>
        <end position="438"/>
    </location>
</feature>
<evidence type="ECO:0000313" key="11">
    <source>
        <dbReference type="Proteomes" id="UP000019248"/>
    </source>
</evidence>
<sequence>MKKNTLIAASMAAVISLSPVFTTNAFADVNTDIQQKDAKLNDLKSKKADLQADLSSLVSKLESAQAKSKELQASFNDSAEQLKKLNADIASINQRIKEREVVLKERARSMQVNSNSNVYVDVVLGANNFSDLVDRVSAVNTIVDSDKAILDEQQKDEDALKEKSTAVKKEQEKQQKAIASYEQQQNQIEAQKAEKEAVVAQLAAQQATTEKEKSSLVAQRDREAAAAAARAAAAKEATTVQPVAATQTASSTASSDNNTTSSSNDSSPNNSESSSNTTSSNSSSSTSSKSSTSSNSSSSSSNATSNNSNSSSNIPAPTGSGYDAMISTAYAQLGKPYSLGATGPGSFDCSGFTSYAFRSAGISLPRTSGAQYAASTKISSSQAKPGDLVFFSYGSGIAHVGIYIGGGKMINAQNNGVSIDSLSSSFWAQSLVGFGRVANF</sequence>
<dbReference type="InterPro" id="IPR038765">
    <property type="entry name" value="Papain-like_cys_pep_sf"/>
</dbReference>
<dbReference type="GO" id="GO:0006508">
    <property type="term" value="P:proteolysis"/>
    <property type="evidence" value="ECO:0007669"/>
    <property type="project" value="UniProtKB-KW"/>
</dbReference>
<accession>W7D9V1</accession>
<dbReference type="PATRIC" id="fig|1265816.5.peg.839"/>
<keyword evidence="11" id="KW-1185">Reference proteome</keyword>
<evidence type="ECO:0000256" key="6">
    <source>
        <dbReference type="SAM" id="Coils"/>
    </source>
</evidence>
<keyword evidence="4" id="KW-0378">Hydrolase</keyword>
<dbReference type="Pfam" id="PF00877">
    <property type="entry name" value="NLPC_P60"/>
    <property type="match status" value="1"/>
</dbReference>
<keyword evidence="6" id="KW-0175">Coiled coil</keyword>
<evidence type="ECO:0000256" key="5">
    <source>
        <dbReference type="ARBA" id="ARBA00022807"/>
    </source>
</evidence>
<keyword evidence="5" id="KW-0788">Thiol protease</keyword>
<dbReference type="RefSeq" id="WP_036099642.1">
    <property type="nucleotide sequence ID" value="NZ_AODL01000006.1"/>
</dbReference>
<dbReference type="AlphaFoldDB" id="W7D9V1"/>
<dbReference type="InterPro" id="IPR057309">
    <property type="entry name" value="PcsB_CC"/>
</dbReference>
<feature type="chain" id="PRO_5004890346" evidence="8">
    <location>
        <begin position="28"/>
        <end position="440"/>
    </location>
</feature>
<gene>
    <name evidence="10" type="ORF">PRIP_04278</name>
</gene>
<dbReference type="Pfam" id="PF24568">
    <property type="entry name" value="CC_PcsB"/>
    <property type="match status" value="1"/>
</dbReference>
<organism evidence="10 11">
    <name type="scientific">Listeria riparia FSL S10-1204</name>
    <dbReference type="NCBI Taxonomy" id="1265816"/>
    <lineage>
        <taxon>Bacteria</taxon>
        <taxon>Bacillati</taxon>
        <taxon>Bacillota</taxon>
        <taxon>Bacilli</taxon>
        <taxon>Bacillales</taxon>
        <taxon>Listeriaceae</taxon>
        <taxon>Listeria</taxon>
    </lineage>
</organism>
<comment type="caution">
    <text evidence="10">The sequence shown here is derived from an EMBL/GenBank/DDBJ whole genome shotgun (WGS) entry which is preliminary data.</text>
</comment>
<reference evidence="10 11" key="1">
    <citation type="journal article" date="2014" name="Int. J. Syst. Evol. Microbiol.">
        <title>Listeria floridensis sp. nov., Listeria aquatica sp. nov., Listeria cornellensis sp. nov., Listeria riparia sp. nov. and Listeria grandensis sp. nov., from agricultural and natural environments.</title>
        <authorList>
            <person name="den Bakker H.C."/>
            <person name="Warchocki S."/>
            <person name="Wright E.M."/>
            <person name="Allred A.F."/>
            <person name="Ahlstrom C."/>
            <person name="Manuel C.S."/>
            <person name="Stasiewicz M.J."/>
            <person name="Burrell A."/>
            <person name="Roof S."/>
            <person name="Strawn L."/>
            <person name="Fortes E.D."/>
            <person name="Nightingale K.K."/>
            <person name="Kephart D."/>
            <person name="Wiedmann M."/>
        </authorList>
    </citation>
    <scope>NUCLEOTIDE SEQUENCE [LARGE SCALE GENOMIC DNA]</scope>
    <source>
        <strain evidence="10 11">FSL S10-1204</strain>
    </source>
</reference>
<dbReference type="PROSITE" id="PS51935">
    <property type="entry name" value="NLPC_P60"/>
    <property type="match status" value="1"/>
</dbReference>
<evidence type="ECO:0000256" key="7">
    <source>
        <dbReference type="SAM" id="MobiDB-lite"/>
    </source>
</evidence>
<dbReference type="InterPro" id="IPR051202">
    <property type="entry name" value="Peptidase_C40"/>
</dbReference>
<feature type="coiled-coil region" evidence="6">
    <location>
        <begin position="150"/>
        <end position="210"/>
    </location>
</feature>
<evidence type="ECO:0000256" key="2">
    <source>
        <dbReference type="ARBA" id="ARBA00022670"/>
    </source>
</evidence>
<comment type="similarity">
    <text evidence="1">Belongs to the peptidase C40 family.</text>
</comment>
<keyword evidence="2" id="KW-0645">Protease</keyword>
<dbReference type="Proteomes" id="UP000019248">
    <property type="component" value="Unassembled WGS sequence"/>
</dbReference>
<keyword evidence="3 8" id="KW-0732">Signal</keyword>
<proteinExistence type="inferred from homology"/>
<feature type="compositionally biased region" description="Low complexity" evidence="7">
    <location>
        <begin position="228"/>
        <end position="313"/>
    </location>
</feature>
<dbReference type="Gene3D" id="6.10.250.3150">
    <property type="match status" value="1"/>
</dbReference>
<feature type="region of interest" description="Disordered" evidence="7">
    <location>
        <begin position="228"/>
        <end position="316"/>
    </location>
</feature>
<evidence type="ECO:0000256" key="1">
    <source>
        <dbReference type="ARBA" id="ARBA00007074"/>
    </source>
</evidence>
<dbReference type="InterPro" id="IPR000064">
    <property type="entry name" value="NLP_P60_dom"/>
</dbReference>
<protein>
    <submittedName>
        <fullName evidence="10">Peptidoglycan lytic protein P45</fullName>
    </submittedName>
</protein>
<dbReference type="OrthoDB" id="9813368at2"/>
<dbReference type="PANTHER" id="PTHR47053:SF1">
    <property type="entry name" value="MUREIN DD-ENDOPEPTIDASE MEPH-RELATED"/>
    <property type="match status" value="1"/>
</dbReference>
<evidence type="ECO:0000313" key="10">
    <source>
        <dbReference type="EMBL" id="EUJ45840.1"/>
    </source>
</evidence>